<evidence type="ECO:0000313" key="6">
    <source>
        <dbReference type="Proteomes" id="UP000321577"/>
    </source>
</evidence>
<evidence type="ECO:0000313" key="5">
    <source>
        <dbReference type="EMBL" id="GEP45174.1"/>
    </source>
</evidence>
<evidence type="ECO:0000256" key="1">
    <source>
        <dbReference type="ARBA" id="ARBA00022448"/>
    </source>
</evidence>
<dbReference type="PANTHER" id="PTHR42939">
    <property type="entry name" value="ABC TRANSPORTER ATP-BINDING PROTEIN ALBC-RELATED"/>
    <property type="match status" value="1"/>
</dbReference>
<keyword evidence="6" id="KW-1185">Reference proteome</keyword>
<dbReference type="GO" id="GO:0016887">
    <property type="term" value="F:ATP hydrolysis activity"/>
    <property type="evidence" value="ECO:0007669"/>
    <property type="project" value="InterPro"/>
</dbReference>
<dbReference type="CDD" id="cd03230">
    <property type="entry name" value="ABC_DR_subfamily_A"/>
    <property type="match status" value="1"/>
</dbReference>
<dbReference type="PANTHER" id="PTHR42939:SF1">
    <property type="entry name" value="ABC TRANSPORTER ATP-BINDING PROTEIN ALBC-RELATED"/>
    <property type="match status" value="1"/>
</dbReference>
<reference evidence="5 6" key="1">
    <citation type="submission" date="2019-07" db="EMBL/GenBank/DDBJ databases">
        <title>Whole genome shotgun sequence of Brevifollis gellanilyticus NBRC 108608.</title>
        <authorList>
            <person name="Hosoyama A."/>
            <person name="Uohara A."/>
            <person name="Ohji S."/>
            <person name="Ichikawa N."/>
        </authorList>
    </citation>
    <scope>NUCLEOTIDE SEQUENCE [LARGE SCALE GENOMIC DNA]</scope>
    <source>
        <strain evidence="5 6">NBRC 108608</strain>
    </source>
</reference>
<keyword evidence="2" id="KW-0547">Nucleotide-binding</keyword>
<proteinExistence type="predicted"/>
<dbReference type="SMART" id="SM00382">
    <property type="entry name" value="AAA"/>
    <property type="match status" value="1"/>
</dbReference>
<evidence type="ECO:0000256" key="3">
    <source>
        <dbReference type="ARBA" id="ARBA00022840"/>
    </source>
</evidence>
<keyword evidence="1" id="KW-0813">Transport</keyword>
<organism evidence="5 6">
    <name type="scientific">Brevifollis gellanilyticus</name>
    <dbReference type="NCBI Taxonomy" id="748831"/>
    <lineage>
        <taxon>Bacteria</taxon>
        <taxon>Pseudomonadati</taxon>
        <taxon>Verrucomicrobiota</taxon>
        <taxon>Verrucomicrobiia</taxon>
        <taxon>Verrucomicrobiales</taxon>
        <taxon>Verrucomicrobiaceae</taxon>
    </lineage>
</organism>
<dbReference type="InterPro" id="IPR051782">
    <property type="entry name" value="ABC_Transporter_VariousFunc"/>
</dbReference>
<name>A0A512MEL2_9BACT</name>
<dbReference type="EMBL" id="BKAG01000043">
    <property type="protein sequence ID" value="GEP45174.1"/>
    <property type="molecule type" value="Genomic_DNA"/>
</dbReference>
<protein>
    <submittedName>
        <fullName evidence="5">Multidrug ABC transporter ATP-binding protein</fullName>
    </submittedName>
</protein>
<sequence>MNTIIETENLSRRYGRQEAVHDLNLSVPRGTLCAFLGRNGAGKTTTIKMLAGLVKPTSGQARLRGKDAQKLRPEDWQRIGYVSENQKLYDWMKMGELIAFTRELYPQWDRQFEADLTRKFTLPLDRKIKHCSLGEQRKLALLLSLAYRPELLILDEPFSGLDVLVKDEFLSGLLELTQQNEWSVFFSTHDIAEVEKLADQVIILEKGRLELSESLNDLQQRFRRVQLFDRWPEDWPLEGVLDPQQSDSNTSFTLTRWTPEAEGRLRERFSSAVEIRSMSLQEIFLVLARSYQSRAV</sequence>
<dbReference type="PROSITE" id="PS50893">
    <property type="entry name" value="ABC_TRANSPORTER_2"/>
    <property type="match status" value="1"/>
</dbReference>
<dbReference type="SUPFAM" id="SSF52540">
    <property type="entry name" value="P-loop containing nucleoside triphosphate hydrolases"/>
    <property type="match status" value="1"/>
</dbReference>
<dbReference type="RefSeq" id="WP_146853818.1">
    <property type="nucleotide sequence ID" value="NZ_BKAG01000043.1"/>
</dbReference>
<dbReference type="Gene3D" id="3.40.50.300">
    <property type="entry name" value="P-loop containing nucleotide triphosphate hydrolases"/>
    <property type="match status" value="1"/>
</dbReference>
<dbReference type="OrthoDB" id="9804819at2"/>
<dbReference type="InterPro" id="IPR003593">
    <property type="entry name" value="AAA+_ATPase"/>
</dbReference>
<accession>A0A512MEL2</accession>
<dbReference type="AlphaFoldDB" id="A0A512MEL2"/>
<evidence type="ECO:0000259" key="4">
    <source>
        <dbReference type="PROSITE" id="PS50893"/>
    </source>
</evidence>
<dbReference type="Pfam" id="PF00005">
    <property type="entry name" value="ABC_tran"/>
    <property type="match status" value="1"/>
</dbReference>
<dbReference type="GO" id="GO:0005524">
    <property type="term" value="F:ATP binding"/>
    <property type="evidence" value="ECO:0007669"/>
    <property type="project" value="UniProtKB-KW"/>
</dbReference>
<dbReference type="InterPro" id="IPR017871">
    <property type="entry name" value="ABC_transporter-like_CS"/>
</dbReference>
<dbReference type="InterPro" id="IPR003439">
    <property type="entry name" value="ABC_transporter-like_ATP-bd"/>
</dbReference>
<dbReference type="InterPro" id="IPR027417">
    <property type="entry name" value="P-loop_NTPase"/>
</dbReference>
<gene>
    <name evidence="5" type="ORF">BGE01nite_44650</name>
</gene>
<keyword evidence="3 5" id="KW-0067">ATP-binding</keyword>
<comment type="caution">
    <text evidence="5">The sequence shown here is derived from an EMBL/GenBank/DDBJ whole genome shotgun (WGS) entry which is preliminary data.</text>
</comment>
<dbReference type="PROSITE" id="PS00211">
    <property type="entry name" value="ABC_TRANSPORTER_1"/>
    <property type="match status" value="1"/>
</dbReference>
<evidence type="ECO:0000256" key="2">
    <source>
        <dbReference type="ARBA" id="ARBA00022741"/>
    </source>
</evidence>
<dbReference type="Proteomes" id="UP000321577">
    <property type="component" value="Unassembled WGS sequence"/>
</dbReference>
<feature type="domain" description="ABC transporter" evidence="4">
    <location>
        <begin position="5"/>
        <end position="231"/>
    </location>
</feature>